<dbReference type="Proteomes" id="UP000078348">
    <property type="component" value="Unassembled WGS sequence"/>
</dbReference>
<dbReference type="EC" id="3.2.1.-" evidence="6"/>
<keyword evidence="2 6" id="KW-0479">Metal-binding</keyword>
<dbReference type="EMBL" id="LXWW01000297">
    <property type="protein sequence ID" value="OAO14018.1"/>
    <property type="molecule type" value="Genomic_DNA"/>
</dbReference>
<dbReference type="Pfam" id="PF09261">
    <property type="entry name" value="Alpha-mann_mid"/>
    <property type="match status" value="1"/>
</dbReference>
<dbReference type="GO" id="GO:0046872">
    <property type="term" value="F:metal ion binding"/>
    <property type="evidence" value="ECO:0007669"/>
    <property type="project" value="UniProtKB-KW"/>
</dbReference>
<dbReference type="InterPro" id="IPR015341">
    <property type="entry name" value="Glyco_hydro_38_cen"/>
</dbReference>
<dbReference type="GO" id="GO:0005764">
    <property type="term" value="C:lysosome"/>
    <property type="evidence" value="ECO:0007669"/>
    <property type="project" value="TreeGrafter"/>
</dbReference>
<dbReference type="Gene3D" id="2.70.98.30">
    <property type="entry name" value="Golgi alpha-mannosidase II, domain 4"/>
    <property type="match status" value="1"/>
</dbReference>
<evidence type="ECO:0000256" key="2">
    <source>
        <dbReference type="ARBA" id="ARBA00022723"/>
    </source>
</evidence>
<feature type="chain" id="PRO_5017845360" description="Alpha-mannosidase" evidence="6">
    <location>
        <begin position="20"/>
        <end position="966"/>
    </location>
</feature>
<comment type="cofactor">
    <cofactor evidence="6">
        <name>Zn(2+)</name>
        <dbReference type="ChEBI" id="CHEBI:29105"/>
    </cofactor>
    <text evidence="6">Binds 1 zinc ion per subunit.</text>
</comment>
<comment type="caution">
    <text evidence="8">The sequence shown here is derived from an EMBL/GenBank/DDBJ whole genome shotgun (WGS) entry which is preliminary data.</text>
</comment>
<keyword evidence="6" id="KW-0732">Signal</keyword>
<dbReference type="Gene3D" id="1.20.1270.50">
    <property type="entry name" value="Glycoside hydrolase family 38, central domain"/>
    <property type="match status" value="1"/>
</dbReference>
<dbReference type="Gene3D" id="2.60.40.1180">
    <property type="entry name" value="Golgi alpha-mannosidase II"/>
    <property type="match status" value="1"/>
</dbReference>
<name>A0A196SAG7_BLAHN</name>
<dbReference type="InterPro" id="IPR011013">
    <property type="entry name" value="Gal_mutarotase_sf_dom"/>
</dbReference>
<dbReference type="FunFam" id="1.20.1270.50:FF:000002">
    <property type="entry name" value="Alpha-mannosidase"/>
    <property type="match status" value="1"/>
</dbReference>
<comment type="similarity">
    <text evidence="1 6">Belongs to the glycosyl hydrolase 38 family.</text>
</comment>
<dbReference type="PANTHER" id="PTHR11607:SF28">
    <property type="entry name" value="EPIDIDYMIS-SPECIFIC ALPHA-MANNOSIDASE"/>
    <property type="match status" value="1"/>
</dbReference>
<dbReference type="CDD" id="cd00451">
    <property type="entry name" value="GH38N_AMII_euk"/>
    <property type="match status" value="1"/>
</dbReference>
<dbReference type="GO" id="GO:0004559">
    <property type="term" value="F:alpha-mannosidase activity"/>
    <property type="evidence" value="ECO:0007669"/>
    <property type="project" value="InterPro"/>
</dbReference>
<dbReference type="InterPro" id="IPR000602">
    <property type="entry name" value="Glyco_hydro_38_N"/>
</dbReference>
<protein>
    <recommendedName>
        <fullName evidence="6">Alpha-mannosidase</fullName>
        <ecNumber evidence="6">3.2.1.-</ecNumber>
    </recommendedName>
</protein>
<dbReference type="AlphaFoldDB" id="A0A196SAG7"/>
<evidence type="ECO:0000256" key="3">
    <source>
        <dbReference type="ARBA" id="ARBA00022801"/>
    </source>
</evidence>
<dbReference type="PANTHER" id="PTHR11607">
    <property type="entry name" value="ALPHA-MANNOSIDASE"/>
    <property type="match status" value="1"/>
</dbReference>
<sequence length="966" mass="109256">MKRIASILALAAIVATAMGLGMKDELNAKLSNTYTEPNPVNINGTINVWIHAHTHDDPGWLVKADQYYVKQVRYILDTVIGALALNPARKFTYVEQGFFQRWWREQDEHVKALVHKLVDNGQFEFNMGGWVMSDEAAANYEDIINEMTLGAKFIYDEFGVRPTVAWSIDPFGHSKEVEAMYAAMGFDAFGINRVHYADKEQRTKNQKLEFVWRGSASEGAKSDMFIHMMDNHYCSPKECDFFSNSSGDCMYWKDDNEWFQDNAELPTFKVNMEEKAQAFVNMVKTRATYYDNGNNLLITWGCDFTFLSAPVSYDNMDKLIKYVNANEERFGVHVQYAVFSDYIKAVHQHKKQWDVYEGDFMPYASDPDAYWTGYYTSRGRTKGISRRVMNELAAAELYLSLAKVYELPVDLPAVFDKVMKLRKAEGEFQHHDAITGTEKQAVADDYTVQMEDGSFFANEATATVLGAILNVRLTHNLTLAWEQMDKGKLLGAVLVNDQAQALHTVVRAVVPVSALEVTDARGNALPFQINAIPDWAVERANGTHVVYVEVTVPALGFTTVYFSPRMTAATVPRGGIARDDFIENEAYRLTFENGALATVELKKEGVVVPFTDSLLQYEGRFGNSRSSGAYSFIPARNEPDAVAEKAELTVVKGELVEEARLVYRAGYQEVLRLYRAAGELGEVIEVVHDMGPTDDGREIIARFASPFLKNGRVIHTDGNGLEDIERVYREDPVMPVSANYYPISNRVWMAGEEHDLRLSVVVDRAHGVASVVDGALEVMLKRRTLGDDWFGVDEPLKENDHYQQTMWLHLGAKKAAVALHKRLDTMLTHRPVDFFFVGEARVAKGEASLLKKDLPANVQLMNFQLNALADNDYLLRFHHRFMKGEETELASVVSFDVNDYLDGFKVTEMKEYGLSGMFSREQIDKERMTWDINPAMKQEVEETVDEGTKVTLGPMAFKTYRVKVAH</sequence>
<evidence type="ECO:0000259" key="7">
    <source>
        <dbReference type="SMART" id="SM00872"/>
    </source>
</evidence>
<reference evidence="8 9" key="1">
    <citation type="submission" date="2016-05" db="EMBL/GenBank/DDBJ databases">
        <title>Nuclear genome of Blastocystis sp. subtype 1 NandII.</title>
        <authorList>
            <person name="Gentekaki E."/>
            <person name="Curtis B."/>
            <person name="Stairs C."/>
            <person name="Eme L."/>
            <person name="Herman E."/>
            <person name="Klimes V."/>
            <person name="Arias M.C."/>
            <person name="Elias M."/>
            <person name="Hilliou F."/>
            <person name="Klute M."/>
            <person name="Malik S.-B."/>
            <person name="Pightling A."/>
            <person name="Rachubinski R."/>
            <person name="Salas D."/>
            <person name="Schlacht A."/>
            <person name="Suga H."/>
            <person name="Archibald J."/>
            <person name="Ball S.G."/>
            <person name="Clark G."/>
            <person name="Dacks J."/>
            <person name="Van Der Giezen M."/>
            <person name="Tsaousis A."/>
            <person name="Roger A."/>
        </authorList>
    </citation>
    <scope>NUCLEOTIDE SEQUENCE [LARGE SCALE GENOMIC DNA]</scope>
    <source>
        <strain evidence="9">ATCC 50177 / NandII</strain>
    </source>
</reference>
<dbReference type="Pfam" id="PF01074">
    <property type="entry name" value="Glyco_hydro_38N"/>
    <property type="match status" value="1"/>
</dbReference>
<feature type="signal peptide" evidence="6">
    <location>
        <begin position="1"/>
        <end position="19"/>
    </location>
</feature>
<evidence type="ECO:0000256" key="1">
    <source>
        <dbReference type="ARBA" id="ARBA00009792"/>
    </source>
</evidence>
<dbReference type="InterPro" id="IPR027291">
    <property type="entry name" value="Glyco_hydro_38_N_sf"/>
</dbReference>
<dbReference type="InterPro" id="IPR037094">
    <property type="entry name" value="Glyco_hydro_38_cen_sf"/>
</dbReference>
<dbReference type="GO" id="GO:0030246">
    <property type="term" value="F:carbohydrate binding"/>
    <property type="evidence" value="ECO:0007669"/>
    <property type="project" value="InterPro"/>
</dbReference>
<accession>A0A196SAG7</accession>
<dbReference type="InterPro" id="IPR028995">
    <property type="entry name" value="Glyco_hydro_57/38_cen_sf"/>
</dbReference>
<dbReference type="InterPro" id="IPR050843">
    <property type="entry name" value="Glycosyl_Hydrlase_38"/>
</dbReference>
<gene>
    <name evidence="8" type="ORF">AV274_4275</name>
</gene>
<dbReference type="SUPFAM" id="SSF88713">
    <property type="entry name" value="Glycoside hydrolase/deacetylase"/>
    <property type="match status" value="1"/>
</dbReference>
<dbReference type="Gene3D" id="3.20.110.10">
    <property type="entry name" value="Glycoside hydrolase 38, N terminal domain"/>
    <property type="match status" value="1"/>
</dbReference>
<dbReference type="SUPFAM" id="SSF88688">
    <property type="entry name" value="Families 57/38 glycoside transferase middle domain"/>
    <property type="match status" value="1"/>
</dbReference>
<dbReference type="SMART" id="SM00872">
    <property type="entry name" value="Alpha-mann_mid"/>
    <property type="match status" value="1"/>
</dbReference>
<evidence type="ECO:0000256" key="4">
    <source>
        <dbReference type="ARBA" id="ARBA00022833"/>
    </source>
</evidence>
<dbReference type="SUPFAM" id="SSF74650">
    <property type="entry name" value="Galactose mutarotase-like"/>
    <property type="match status" value="1"/>
</dbReference>
<dbReference type="InterPro" id="IPR011682">
    <property type="entry name" value="Glyco_hydro_38_C"/>
</dbReference>
<dbReference type="STRING" id="478820.A0A196SAG7"/>
<dbReference type="InterPro" id="IPR011330">
    <property type="entry name" value="Glyco_hydro/deAcase_b/a-brl"/>
</dbReference>
<organism evidence="8 9">
    <name type="scientific">Blastocystis sp. subtype 1 (strain ATCC 50177 / NandII)</name>
    <dbReference type="NCBI Taxonomy" id="478820"/>
    <lineage>
        <taxon>Eukaryota</taxon>
        <taxon>Sar</taxon>
        <taxon>Stramenopiles</taxon>
        <taxon>Bigyra</taxon>
        <taxon>Opalozoa</taxon>
        <taxon>Opalinata</taxon>
        <taxon>Blastocystidae</taxon>
        <taxon>Blastocystis</taxon>
    </lineage>
</organism>
<dbReference type="OrthoDB" id="2016903at2759"/>
<keyword evidence="5 6" id="KW-0326">Glycosidase</keyword>
<dbReference type="Gene3D" id="2.60.40.1360">
    <property type="match status" value="1"/>
</dbReference>
<dbReference type="Pfam" id="PF07748">
    <property type="entry name" value="Glyco_hydro_38C"/>
    <property type="match status" value="1"/>
</dbReference>
<evidence type="ECO:0000256" key="6">
    <source>
        <dbReference type="RuleBase" id="RU361199"/>
    </source>
</evidence>
<dbReference type="InterPro" id="IPR013780">
    <property type="entry name" value="Glyco_hydro_b"/>
</dbReference>
<keyword evidence="9" id="KW-1185">Reference proteome</keyword>
<evidence type="ECO:0000313" key="9">
    <source>
        <dbReference type="Proteomes" id="UP000078348"/>
    </source>
</evidence>
<evidence type="ECO:0000256" key="5">
    <source>
        <dbReference type="ARBA" id="ARBA00023295"/>
    </source>
</evidence>
<keyword evidence="3 6" id="KW-0378">Hydrolase</keyword>
<feature type="domain" description="Glycoside hydrolase family 38 central" evidence="7">
    <location>
        <begin position="369"/>
        <end position="450"/>
    </location>
</feature>
<evidence type="ECO:0000313" key="8">
    <source>
        <dbReference type="EMBL" id="OAO14018.1"/>
    </source>
</evidence>
<dbReference type="GO" id="GO:0006013">
    <property type="term" value="P:mannose metabolic process"/>
    <property type="evidence" value="ECO:0007669"/>
    <property type="project" value="InterPro"/>
</dbReference>
<proteinExistence type="inferred from homology"/>
<keyword evidence="4 6" id="KW-0862">Zinc</keyword>